<dbReference type="InterPro" id="IPR017850">
    <property type="entry name" value="Alkaline_phosphatase_core_sf"/>
</dbReference>
<feature type="transmembrane region" description="Helical" evidence="12">
    <location>
        <begin position="357"/>
        <end position="376"/>
    </location>
</feature>
<evidence type="ECO:0000256" key="2">
    <source>
        <dbReference type="ARBA" id="ARBA00004687"/>
    </source>
</evidence>
<evidence type="ECO:0000256" key="3">
    <source>
        <dbReference type="ARBA" id="ARBA00005315"/>
    </source>
</evidence>
<evidence type="ECO:0000256" key="11">
    <source>
        <dbReference type="ARBA" id="ARBA00023180"/>
    </source>
</evidence>
<dbReference type="PANTHER" id="PTHR23072">
    <property type="entry name" value="PHOSPHATIDYLINOSITOL GLYCAN-RELATED"/>
    <property type="match status" value="1"/>
</dbReference>
<feature type="domain" description="GPI ethanolamine phosphate transferase 2 C-terminal" evidence="13">
    <location>
        <begin position="350"/>
        <end position="740"/>
    </location>
</feature>
<dbReference type="UniPathway" id="UPA00196"/>
<comment type="similarity">
    <text evidence="3 12">Belongs to the PIGG/PIGN/PIGO family. PIGG subfamily.</text>
</comment>
<evidence type="ECO:0000256" key="9">
    <source>
        <dbReference type="ARBA" id="ARBA00022989"/>
    </source>
</evidence>
<comment type="caution">
    <text evidence="12">Lacks conserved residue(s) required for the propagation of feature annotation.</text>
</comment>
<dbReference type="Pfam" id="PF19316">
    <property type="entry name" value="PIGO_PIGG"/>
    <property type="match status" value="1"/>
</dbReference>
<dbReference type="InterPro" id="IPR037674">
    <property type="entry name" value="PIG-G_N"/>
</dbReference>
<dbReference type="PANTHER" id="PTHR23072:SF0">
    <property type="entry name" value="GPI ETHANOLAMINE PHOSPHATE TRANSFERASE 2"/>
    <property type="match status" value="1"/>
</dbReference>
<dbReference type="AlphaFoldDB" id="C4JPJ1"/>
<evidence type="ECO:0000313" key="15">
    <source>
        <dbReference type="Proteomes" id="UP000002058"/>
    </source>
</evidence>
<keyword evidence="15" id="KW-1185">Reference proteome</keyword>
<dbReference type="RefSeq" id="XP_002543646.1">
    <property type="nucleotide sequence ID" value="XM_002543600.1"/>
</dbReference>
<keyword evidence="10 12" id="KW-0472">Membrane</keyword>
<comment type="pathway">
    <text evidence="2 12">Glycolipid biosynthesis; glycosylphosphatidylinositol-anchor biosynthesis.</text>
</comment>
<dbReference type="OMA" id="SWNQTGQ"/>
<sequence length="776" mass="86666">MPRVKAMTTGSVPSFLDVILNFAESDTTSTLAHQDTWLAQIKARPGGKLLMYGDDTWLKLFPGIFERSDGTTSFFVSSRKLNDFQDFFEVDNNVTRHVPVELKNEDWSAMIMHYLGLDHIGHKAGPLSPHMVPKQREMDSIVKEIYTAMEENDHLSSTVLVLCGDHGMNDAGNHGGASPGETSPALTFIAPKLRRLHQGKECPTVASSDLNYYDVVEQSDIAPTLAGLLGFPVSLNNLGVFIPELLPLWPQNIGVADFVLDVERLQLLLGNARQILNVVKATFPQFNEQSAVYCGEKDLSTSLSILECQWRKASQLAVDAKDNATLLPDAEASLVEFCRTAQRIMSNASSNYTLSRLYQGTAVAAIAVLLSLVSISQTHFNLTAALKYFIGVVVSYFFLMFASSYVEEEQQFWYWVLTGWIYYLYVKRYNKSGGRFEFGDALCVATLSRVVRRWNQTGQKFATEPDIGTTFFSKYPAVLWILALFAYTDVYQRLRSQDPREKLNIIGALFLPLTSFAFIYKAAFTSADAPELIRHAPLLSSLVRSVKGFSLIFQARVIFCGLGAAAVYNLYTKFKSSRELQSRSRRAFETLTRTLDWSATFHHLLSLFLLTQSRATNTPLFGIFQLQADFLSSMDLTTTEIAITSLLFQYTSFFACGGSNAISSIDLSNAYNGINSYNVVLVGILMFASNWAGPIWWVSATHCMLRAKKQESKTRRDVHVQLWTLFMATGLLAVMVASFPLTGRIRTSCWRNVQISKLFRIVPPGITSASAFEKAP</sequence>
<keyword evidence="8 12" id="KW-0256">Endoplasmic reticulum</keyword>
<gene>
    <name evidence="14" type="ORF">UREG_03163</name>
</gene>
<dbReference type="HOGENOM" id="CLU_004770_0_0_1"/>
<comment type="subcellular location">
    <subcellularLocation>
        <location evidence="1 12">Endoplasmic reticulum membrane</location>
        <topology evidence="1 12">Multi-pass membrane protein</topology>
    </subcellularLocation>
</comment>
<dbReference type="CDD" id="cd16024">
    <property type="entry name" value="GPI_EPT_2"/>
    <property type="match status" value="1"/>
</dbReference>
<accession>C4JPJ1</accession>
<dbReference type="Pfam" id="PF01663">
    <property type="entry name" value="Phosphodiest"/>
    <property type="match status" value="1"/>
</dbReference>
<dbReference type="STRING" id="336963.C4JPJ1"/>
<evidence type="ECO:0000256" key="12">
    <source>
        <dbReference type="RuleBase" id="RU367106"/>
    </source>
</evidence>
<evidence type="ECO:0000256" key="4">
    <source>
        <dbReference type="ARBA" id="ARBA00020830"/>
    </source>
</evidence>
<keyword evidence="6 12" id="KW-0808">Transferase</keyword>
<keyword evidence="5 12" id="KW-0337">GPI-anchor biosynthesis</keyword>
<dbReference type="Gene3D" id="3.40.720.10">
    <property type="entry name" value="Alkaline Phosphatase, subunit A"/>
    <property type="match status" value="1"/>
</dbReference>
<dbReference type="InterPro" id="IPR002591">
    <property type="entry name" value="Phosphodiest/P_Trfase"/>
</dbReference>
<dbReference type="FunCoup" id="C4JPJ1">
    <property type="interactions" value="417"/>
</dbReference>
<evidence type="ECO:0000313" key="14">
    <source>
        <dbReference type="EMBL" id="EEP78317.1"/>
    </source>
</evidence>
<evidence type="ECO:0000256" key="8">
    <source>
        <dbReference type="ARBA" id="ARBA00022824"/>
    </source>
</evidence>
<evidence type="ECO:0000256" key="6">
    <source>
        <dbReference type="ARBA" id="ARBA00022679"/>
    </source>
</evidence>
<evidence type="ECO:0000256" key="1">
    <source>
        <dbReference type="ARBA" id="ARBA00004477"/>
    </source>
</evidence>
<feature type="transmembrane region" description="Helical" evidence="12">
    <location>
        <begin position="412"/>
        <end position="429"/>
    </location>
</feature>
<feature type="transmembrane region" description="Helical" evidence="12">
    <location>
        <begin position="551"/>
        <end position="571"/>
    </location>
</feature>
<name>C4JPJ1_UNCRE</name>
<dbReference type="KEGG" id="ure:UREG_03163"/>
<evidence type="ECO:0000259" key="13">
    <source>
        <dbReference type="Pfam" id="PF19316"/>
    </source>
</evidence>
<feature type="transmembrane region" description="Helical" evidence="12">
    <location>
        <begin position="388"/>
        <end position="406"/>
    </location>
</feature>
<feature type="transmembrane region" description="Helical" evidence="12">
    <location>
        <begin position="720"/>
        <end position="741"/>
    </location>
</feature>
<dbReference type="VEuPathDB" id="FungiDB:UREG_03163"/>
<organism evidence="14 15">
    <name type="scientific">Uncinocarpus reesii (strain UAMH 1704)</name>
    <dbReference type="NCBI Taxonomy" id="336963"/>
    <lineage>
        <taxon>Eukaryota</taxon>
        <taxon>Fungi</taxon>
        <taxon>Dikarya</taxon>
        <taxon>Ascomycota</taxon>
        <taxon>Pezizomycotina</taxon>
        <taxon>Eurotiomycetes</taxon>
        <taxon>Eurotiomycetidae</taxon>
        <taxon>Onygenales</taxon>
        <taxon>Onygenaceae</taxon>
        <taxon>Uncinocarpus</taxon>
    </lineage>
</organism>
<dbReference type="SUPFAM" id="SSF53649">
    <property type="entry name" value="Alkaline phosphatase-like"/>
    <property type="match status" value="1"/>
</dbReference>
<feature type="transmembrane region" description="Helical" evidence="12">
    <location>
        <begin position="503"/>
        <end position="523"/>
    </location>
</feature>
<feature type="transmembrane region" description="Helical" evidence="12">
    <location>
        <begin position="677"/>
        <end position="699"/>
    </location>
</feature>
<protein>
    <recommendedName>
        <fullName evidence="4 12">GPI ethanolamine phosphate transferase 2</fullName>
    </recommendedName>
</protein>
<dbReference type="GO" id="GO:0006506">
    <property type="term" value="P:GPI anchor biosynthetic process"/>
    <property type="evidence" value="ECO:0007669"/>
    <property type="project" value="UniProtKB-UniPathway"/>
</dbReference>
<keyword evidence="11" id="KW-0325">Glycoprotein</keyword>
<evidence type="ECO:0000256" key="10">
    <source>
        <dbReference type="ARBA" id="ARBA00023136"/>
    </source>
</evidence>
<dbReference type="EMBL" id="CH476616">
    <property type="protein sequence ID" value="EEP78317.1"/>
    <property type="molecule type" value="Genomic_DNA"/>
</dbReference>
<dbReference type="Proteomes" id="UP000002058">
    <property type="component" value="Unassembled WGS sequence"/>
</dbReference>
<dbReference type="eggNOG" id="KOG2125">
    <property type="taxonomic scope" value="Eukaryota"/>
</dbReference>
<dbReference type="InParanoid" id="C4JPJ1"/>
<dbReference type="OrthoDB" id="272139at2759"/>
<keyword evidence="9 12" id="KW-1133">Transmembrane helix</keyword>
<proteinExistence type="inferred from homology"/>
<dbReference type="GeneID" id="8437794"/>
<evidence type="ECO:0000256" key="5">
    <source>
        <dbReference type="ARBA" id="ARBA00022502"/>
    </source>
</evidence>
<dbReference type="GO" id="GO:0005789">
    <property type="term" value="C:endoplasmic reticulum membrane"/>
    <property type="evidence" value="ECO:0007669"/>
    <property type="project" value="UniProtKB-SubCell"/>
</dbReference>
<keyword evidence="7 12" id="KW-0812">Transmembrane</keyword>
<dbReference type="InterPro" id="IPR039527">
    <property type="entry name" value="PIGG/GPI7"/>
</dbReference>
<reference evidence="15" key="1">
    <citation type="journal article" date="2009" name="Genome Res.">
        <title>Comparative genomic analyses of the human fungal pathogens Coccidioides and their relatives.</title>
        <authorList>
            <person name="Sharpton T.J."/>
            <person name="Stajich J.E."/>
            <person name="Rounsley S.D."/>
            <person name="Gardner M.J."/>
            <person name="Wortman J.R."/>
            <person name="Jordar V.S."/>
            <person name="Maiti R."/>
            <person name="Kodira C.D."/>
            <person name="Neafsey D.E."/>
            <person name="Zeng Q."/>
            <person name="Hung C.-Y."/>
            <person name="McMahan C."/>
            <person name="Muszewska A."/>
            <person name="Grynberg M."/>
            <person name="Mandel M.A."/>
            <person name="Kellner E.M."/>
            <person name="Barker B.M."/>
            <person name="Galgiani J.N."/>
            <person name="Orbach M.J."/>
            <person name="Kirkland T.N."/>
            <person name="Cole G.T."/>
            <person name="Henn M.R."/>
            <person name="Birren B.W."/>
            <person name="Taylor J.W."/>
        </authorList>
    </citation>
    <scope>NUCLEOTIDE SEQUENCE [LARGE SCALE GENOMIC DNA]</scope>
    <source>
        <strain evidence="15">UAMH 1704</strain>
    </source>
</reference>
<dbReference type="GO" id="GO:0051267">
    <property type="term" value="F:CP2 mannose-ethanolamine phosphotransferase activity"/>
    <property type="evidence" value="ECO:0007669"/>
    <property type="project" value="TreeGrafter"/>
</dbReference>
<comment type="function">
    <text evidence="12">Ethanolamine phosphate transferase involved in glycosylphosphatidylinositol-anchor biosynthesis. Transfers ethanolamine phosphate to the GPI second mannose.</text>
</comment>
<evidence type="ECO:0000256" key="7">
    <source>
        <dbReference type="ARBA" id="ARBA00022692"/>
    </source>
</evidence>
<dbReference type="InterPro" id="IPR045687">
    <property type="entry name" value="PIGG/GPI7_C"/>
</dbReference>